<evidence type="ECO:0000256" key="3">
    <source>
        <dbReference type="ARBA" id="ARBA00022679"/>
    </source>
</evidence>
<dbReference type="Gene3D" id="3.40.50.300">
    <property type="entry name" value="P-loop containing nucleotide triphosphate hydrolases"/>
    <property type="match status" value="1"/>
</dbReference>
<dbReference type="Gene3D" id="1.25.40.10">
    <property type="entry name" value="Tetratricopeptide repeat domain"/>
    <property type="match status" value="1"/>
</dbReference>
<dbReference type="InterPro" id="IPR027417">
    <property type="entry name" value="P-loop_NTPase"/>
</dbReference>
<dbReference type="SUPFAM" id="SSF52540">
    <property type="entry name" value="P-loop containing nucleoside triphosphate hydrolases"/>
    <property type="match status" value="1"/>
</dbReference>
<keyword evidence="3" id="KW-0808">Transferase</keyword>
<dbReference type="InterPro" id="IPR011990">
    <property type="entry name" value="TPR-like_helical_dom_sf"/>
</dbReference>
<evidence type="ECO:0000256" key="6">
    <source>
        <dbReference type="SAM" id="Phobius"/>
    </source>
</evidence>
<evidence type="ECO:0000256" key="2">
    <source>
        <dbReference type="ARBA" id="ARBA00013262"/>
    </source>
</evidence>
<evidence type="ECO:0000256" key="5">
    <source>
        <dbReference type="SAM" id="Coils"/>
    </source>
</evidence>
<feature type="transmembrane region" description="Helical" evidence="6">
    <location>
        <begin position="607"/>
        <end position="630"/>
    </location>
</feature>
<dbReference type="EC" id="2.8.2.20" evidence="2"/>
<dbReference type="Proteomes" id="UP001491310">
    <property type="component" value="Unassembled WGS sequence"/>
</dbReference>
<feature type="coiled-coil region" evidence="5">
    <location>
        <begin position="25"/>
        <end position="52"/>
    </location>
</feature>
<comment type="caution">
    <text evidence="8">The sequence shown here is derived from an EMBL/GenBank/DDBJ whole genome shotgun (WGS) entry which is preliminary data.</text>
</comment>
<gene>
    <name evidence="8" type="ORF">WJX75_002444</name>
</gene>
<comment type="catalytic activity">
    <reaction evidence="4">
        <text>L-tyrosyl-[protein] + 3'-phosphoadenylyl sulfate = O-sulfo-L-tyrosine-[protein] + adenosine 3',5'-bisphosphate + H(+)</text>
        <dbReference type="Rhea" id="RHEA:16801"/>
        <dbReference type="Rhea" id="RHEA-COMP:10136"/>
        <dbReference type="Rhea" id="RHEA-COMP:11688"/>
        <dbReference type="ChEBI" id="CHEBI:15378"/>
        <dbReference type="ChEBI" id="CHEBI:46858"/>
        <dbReference type="ChEBI" id="CHEBI:58339"/>
        <dbReference type="ChEBI" id="CHEBI:58343"/>
        <dbReference type="ChEBI" id="CHEBI:65286"/>
        <dbReference type="EC" id="2.8.2.20"/>
    </reaction>
</comment>
<evidence type="ECO:0000313" key="9">
    <source>
        <dbReference type="Proteomes" id="UP001491310"/>
    </source>
</evidence>
<proteinExistence type="inferred from homology"/>
<comment type="similarity">
    <text evidence="1">Belongs to the protein sulfotransferase family.</text>
</comment>
<keyword evidence="9" id="KW-1185">Reference proteome</keyword>
<keyword evidence="6" id="KW-0472">Membrane</keyword>
<accession>A0ABR2YVG7</accession>
<sequence length="646" mass="71464">MTRRTHKAFQCAALCFAISGPLLAAAQQINQAETMQRLLQQVEQTREALIIDPDNSLFNAQLGTLLQHLDYINPDGGSRIPEAERAYRKAVEAAPDKRVVAGLMGNLGALMMGAHGSLERALEYTENSIQAGLESSMKNSEVVAGAYFNRGKILGMLGREEEAQAAYMEAADVADGVAPGSYTKALASLKEFEDSQVEAMEEAVQFLKLTADGGSQGAVDEEDLDVGPAKRRRRGKAVKKSVADLQAEWAWLAEMKREDQPWLFFALYKAYESQGKFDKAWENLMEANRRQRDTYNYDSEDEGRMVQSLRQAFPIAEADPTVVRALAGELGLKQPGAVFVVGLPRSGSTLIEQILASHPQVFGAGEDTAFAPLLPVLFDVMKGQPPEHVRSPADVGALYMTNMQARVPEGRSATHIVDKMLRNAYNMAYIQIALPGACLIHAVRHPLDVALSCFAQPFEGRGLPWASHLDEITTAIKNHHDMMEHWDALLPGRILHVPYEALVAGQEEWSRRMLQHCGLFWDDAVLHFHTTQRDVHTASVSQVRQKIYRSSPVGDFSFDKFFTYEGVKVALSSPEVVLPAWVHYVAFDLFTAKWLVQDSIAKSVPHLLVIPCLLLTIMLGPMGLVAYFIVRTITATVRGKDATKTQ</sequence>
<dbReference type="EMBL" id="JALJOT010000004">
    <property type="protein sequence ID" value="KAK9915666.1"/>
    <property type="molecule type" value="Genomic_DNA"/>
</dbReference>
<keyword evidence="5" id="KW-0175">Coiled coil</keyword>
<dbReference type="SUPFAM" id="SSF48452">
    <property type="entry name" value="TPR-like"/>
    <property type="match status" value="1"/>
</dbReference>
<evidence type="ECO:0000256" key="4">
    <source>
        <dbReference type="ARBA" id="ARBA00048460"/>
    </source>
</evidence>
<evidence type="ECO:0000313" key="8">
    <source>
        <dbReference type="EMBL" id="KAK9915666.1"/>
    </source>
</evidence>
<evidence type="ECO:0000256" key="1">
    <source>
        <dbReference type="ARBA" id="ARBA00009988"/>
    </source>
</evidence>
<name>A0ABR2YVG7_9CHLO</name>
<dbReference type="Pfam" id="PF13469">
    <property type="entry name" value="Sulfotransfer_3"/>
    <property type="match status" value="1"/>
</dbReference>
<feature type="chain" id="PRO_5045554563" description="protein-tyrosine sulfotransferase" evidence="7">
    <location>
        <begin position="27"/>
        <end position="646"/>
    </location>
</feature>
<keyword evidence="7" id="KW-0732">Signal</keyword>
<keyword evidence="6" id="KW-1133">Transmembrane helix</keyword>
<reference evidence="8 9" key="1">
    <citation type="journal article" date="2024" name="Nat. Commun.">
        <title>Phylogenomics reveals the evolutionary origins of lichenization in chlorophyte algae.</title>
        <authorList>
            <person name="Puginier C."/>
            <person name="Libourel C."/>
            <person name="Otte J."/>
            <person name="Skaloud P."/>
            <person name="Haon M."/>
            <person name="Grisel S."/>
            <person name="Petersen M."/>
            <person name="Berrin J.G."/>
            <person name="Delaux P.M."/>
            <person name="Dal Grande F."/>
            <person name="Keller J."/>
        </authorList>
    </citation>
    <scope>NUCLEOTIDE SEQUENCE [LARGE SCALE GENOMIC DNA]</scope>
    <source>
        <strain evidence="8 9">SAG 216-7</strain>
    </source>
</reference>
<evidence type="ECO:0000256" key="7">
    <source>
        <dbReference type="SAM" id="SignalP"/>
    </source>
</evidence>
<feature type="signal peptide" evidence="7">
    <location>
        <begin position="1"/>
        <end position="26"/>
    </location>
</feature>
<dbReference type="PANTHER" id="PTHR12788">
    <property type="entry name" value="PROTEIN-TYROSINE SULFOTRANSFERASE 2"/>
    <property type="match status" value="1"/>
</dbReference>
<dbReference type="InterPro" id="IPR026634">
    <property type="entry name" value="TPST-like"/>
</dbReference>
<dbReference type="PANTHER" id="PTHR12788:SF10">
    <property type="entry name" value="PROTEIN-TYROSINE SULFOTRANSFERASE"/>
    <property type="match status" value="1"/>
</dbReference>
<organism evidence="8 9">
    <name type="scientific">Coccomyxa subellipsoidea</name>
    <dbReference type="NCBI Taxonomy" id="248742"/>
    <lineage>
        <taxon>Eukaryota</taxon>
        <taxon>Viridiplantae</taxon>
        <taxon>Chlorophyta</taxon>
        <taxon>core chlorophytes</taxon>
        <taxon>Trebouxiophyceae</taxon>
        <taxon>Trebouxiophyceae incertae sedis</taxon>
        <taxon>Coccomyxaceae</taxon>
        <taxon>Coccomyxa</taxon>
    </lineage>
</organism>
<protein>
    <recommendedName>
        <fullName evidence="2">protein-tyrosine sulfotransferase</fullName>
        <ecNumber evidence="2">2.8.2.20</ecNumber>
    </recommendedName>
</protein>
<keyword evidence="6" id="KW-0812">Transmembrane</keyword>